<organism evidence="3 4">
    <name type="scientific">Candida oxycetoniae</name>
    <dbReference type="NCBI Taxonomy" id="497107"/>
    <lineage>
        <taxon>Eukaryota</taxon>
        <taxon>Fungi</taxon>
        <taxon>Dikarya</taxon>
        <taxon>Ascomycota</taxon>
        <taxon>Saccharomycotina</taxon>
        <taxon>Pichiomycetes</taxon>
        <taxon>Debaryomycetaceae</taxon>
        <taxon>Candida/Lodderomyces clade</taxon>
        <taxon>Candida</taxon>
    </lineage>
</organism>
<feature type="signal peptide" evidence="2">
    <location>
        <begin position="1"/>
        <end position="19"/>
    </location>
</feature>
<comment type="caution">
    <text evidence="3">The sequence shown here is derived from an EMBL/GenBank/DDBJ whole genome shotgun (WGS) entry which is preliminary data.</text>
</comment>
<dbReference type="EMBL" id="JAHUZD010000137">
    <property type="protein sequence ID" value="KAI3403149.1"/>
    <property type="molecule type" value="Genomic_DNA"/>
</dbReference>
<sequence length="238" mass="27119">MLFIKLVIALHLHFYQAFGAIVPFRDSIELVFTPEDVKKGTDYVLWKVPKVKNDFKTTVKQKLLNRLLSKDIQELNPYYTGDEIEPMMANPALETTTNTANMMAAKNNVQNIEIEITKPRGFVNSVLKGPSPTEKEKAKIRYINEENNEMVHNLATNGEPEVGKQIGILPQSEHVGYLSPSQIKNQKHKFDIKHVPSRDFENHIQNDNDSSDDDGTLIDQKDEDVVTNVDSFYDDDDV</sequence>
<keyword evidence="4" id="KW-1185">Reference proteome</keyword>
<keyword evidence="2" id="KW-0732">Signal</keyword>
<dbReference type="Proteomes" id="UP001202479">
    <property type="component" value="Unassembled WGS sequence"/>
</dbReference>
<dbReference type="AlphaFoldDB" id="A0AAI9SVA3"/>
<name>A0AAI9SVA3_9ASCO</name>
<evidence type="ECO:0000256" key="2">
    <source>
        <dbReference type="SAM" id="SignalP"/>
    </source>
</evidence>
<gene>
    <name evidence="3" type="ORF">KGF56_004038</name>
</gene>
<evidence type="ECO:0000313" key="4">
    <source>
        <dbReference type="Proteomes" id="UP001202479"/>
    </source>
</evidence>
<reference evidence="3" key="1">
    <citation type="journal article" date="2022" name="DNA Res.">
        <title>Genome analysis of five recently described species of the CUG-Ser clade uncovers Candida theae as a new hybrid lineage with pathogenic potential in the Candida parapsilosis species complex.</title>
        <authorList>
            <person name="Mixao V."/>
            <person name="Del Olmo V."/>
            <person name="Hegedusova E."/>
            <person name="Saus E."/>
            <person name="Pryszcz L."/>
            <person name="Cillingova A."/>
            <person name="Nosek J."/>
            <person name="Gabaldon T."/>
        </authorList>
    </citation>
    <scope>NUCLEOTIDE SEQUENCE</scope>
    <source>
        <strain evidence="3">CBS 10844</strain>
    </source>
</reference>
<proteinExistence type="predicted"/>
<feature type="chain" id="PRO_5042538995" evidence="2">
    <location>
        <begin position="20"/>
        <end position="238"/>
    </location>
</feature>
<feature type="region of interest" description="Disordered" evidence="1">
    <location>
        <begin position="199"/>
        <end position="238"/>
    </location>
</feature>
<dbReference type="RefSeq" id="XP_049178896.1">
    <property type="nucleotide sequence ID" value="XM_049325435.1"/>
</dbReference>
<accession>A0AAI9SVA3</accession>
<evidence type="ECO:0000313" key="3">
    <source>
        <dbReference type="EMBL" id="KAI3403149.1"/>
    </source>
</evidence>
<protein>
    <submittedName>
        <fullName evidence="3">Uncharacterized protein</fullName>
    </submittedName>
</protein>
<evidence type="ECO:0000256" key="1">
    <source>
        <dbReference type="SAM" id="MobiDB-lite"/>
    </source>
</evidence>
<dbReference type="GeneID" id="73381653"/>